<dbReference type="AlphaFoldDB" id="A0A1S3IDL7"/>
<proteinExistence type="inferred from homology"/>
<dbReference type="GO" id="GO:0000226">
    <property type="term" value="P:microtubule cytoskeleton organization"/>
    <property type="evidence" value="ECO:0007669"/>
    <property type="project" value="TreeGrafter"/>
</dbReference>
<dbReference type="RefSeq" id="XP_013396332.1">
    <property type="nucleotide sequence ID" value="XM_013540878.1"/>
</dbReference>
<protein>
    <recommendedName>
        <fullName evidence="3">KIF-binding protein</fullName>
    </recommendedName>
</protein>
<dbReference type="FunCoup" id="A0A1S3IDL7">
    <property type="interactions" value="2289"/>
</dbReference>
<comment type="subcellular location">
    <subcellularLocation>
        <location evidence="1">Cytoplasm</location>
        <location evidence="1">Cytoskeleton</location>
    </subcellularLocation>
</comment>
<gene>
    <name evidence="8" type="primary">LOC106163321</name>
</gene>
<dbReference type="SUPFAM" id="SSF48452">
    <property type="entry name" value="TPR-like"/>
    <property type="match status" value="1"/>
</dbReference>
<dbReference type="GO" id="GO:0005856">
    <property type="term" value="C:cytoskeleton"/>
    <property type="evidence" value="ECO:0007669"/>
    <property type="project" value="UniProtKB-SubCell"/>
</dbReference>
<dbReference type="KEGG" id="lak:106163321"/>
<feature type="compositionally biased region" description="Basic and acidic residues" evidence="6">
    <location>
        <begin position="317"/>
        <end position="344"/>
    </location>
</feature>
<dbReference type="PANTHER" id="PTHR46321">
    <property type="entry name" value="KIF1-BINDING PROTEIN"/>
    <property type="match status" value="1"/>
</dbReference>
<reference evidence="8" key="1">
    <citation type="submission" date="2025-08" db="UniProtKB">
        <authorList>
            <consortium name="RefSeq"/>
        </authorList>
    </citation>
    <scope>IDENTIFICATION</scope>
    <source>
        <tissue evidence="8">Gonads</tissue>
    </source>
</reference>
<dbReference type="OrthoDB" id="409897at2759"/>
<evidence type="ECO:0000256" key="6">
    <source>
        <dbReference type="SAM" id="MobiDB-lite"/>
    </source>
</evidence>
<dbReference type="Gene3D" id="1.25.40.10">
    <property type="entry name" value="Tetratricopeptide repeat domain"/>
    <property type="match status" value="1"/>
</dbReference>
<name>A0A1S3IDL7_LINAN</name>
<keyword evidence="7" id="KW-1185">Reference proteome</keyword>
<dbReference type="PANTHER" id="PTHR46321:SF1">
    <property type="entry name" value="KIF-BINDING PROTEIN"/>
    <property type="match status" value="1"/>
</dbReference>
<feature type="region of interest" description="Disordered" evidence="6">
    <location>
        <begin position="317"/>
        <end position="368"/>
    </location>
</feature>
<keyword evidence="4" id="KW-0963">Cytoplasm</keyword>
<dbReference type="OMA" id="ICRECWY"/>
<evidence type="ECO:0000256" key="1">
    <source>
        <dbReference type="ARBA" id="ARBA00004245"/>
    </source>
</evidence>
<dbReference type="InterPro" id="IPR011990">
    <property type="entry name" value="TPR-like_helical_dom_sf"/>
</dbReference>
<organism evidence="7 8">
    <name type="scientific">Lingula anatina</name>
    <name type="common">Brachiopod</name>
    <name type="synonym">Lingula unguis</name>
    <dbReference type="NCBI Taxonomy" id="7574"/>
    <lineage>
        <taxon>Eukaryota</taxon>
        <taxon>Metazoa</taxon>
        <taxon>Spiralia</taxon>
        <taxon>Lophotrochozoa</taxon>
        <taxon>Brachiopoda</taxon>
        <taxon>Linguliformea</taxon>
        <taxon>Lingulata</taxon>
        <taxon>Lingulida</taxon>
        <taxon>Linguloidea</taxon>
        <taxon>Lingulidae</taxon>
        <taxon>Lingula</taxon>
    </lineage>
</organism>
<dbReference type="STRING" id="7574.A0A1S3IDL7"/>
<evidence type="ECO:0000256" key="5">
    <source>
        <dbReference type="ARBA" id="ARBA00023212"/>
    </source>
</evidence>
<accession>A0A1S3IDL7</accession>
<dbReference type="InParanoid" id="A0A1S3IDL7"/>
<dbReference type="GeneID" id="106163321"/>
<evidence type="ECO:0000256" key="2">
    <source>
        <dbReference type="ARBA" id="ARBA00010305"/>
    </source>
</evidence>
<keyword evidence="5" id="KW-0206">Cytoskeleton</keyword>
<dbReference type="Pfam" id="PF12309">
    <property type="entry name" value="KBP_C"/>
    <property type="match status" value="1"/>
</dbReference>
<evidence type="ECO:0000313" key="8">
    <source>
        <dbReference type="RefSeq" id="XP_013396332.1"/>
    </source>
</evidence>
<evidence type="ECO:0000256" key="3">
    <source>
        <dbReference type="ARBA" id="ARBA00016840"/>
    </source>
</evidence>
<dbReference type="GO" id="GO:1990535">
    <property type="term" value="P:neuron projection maintenance"/>
    <property type="evidence" value="ECO:0007669"/>
    <property type="project" value="TreeGrafter"/>
</dbReference>
<comment type="similarity">
    <text evidence="2">Belongs to the KIF-binding protein family.</text>
</comment>
<sequence>MANVEQYLLDEGYEKFKEAYRLSDIESKNDPEEEPYRSKYKSREILKQLHEKISDLRDENESKDDLEKTKIRLGLLEYLIGVNYLDTEEMSSGEEHIKKCMDLLESHKLDIKACNLVQNAYNQLGILWTTRRQPDTALSYLQRSEDLYKQFKQEVGNAPWKLSELFQPERTKDVEKLDKEREANFESTYTHTLYYLAQVYAKVDQTEKAAVYCHDTLRRQLDTDQFDPLDWMLNAATLSQYYITQGEFRYARHCLASANFMLSEVMSTPPEDEAEREKVDKAKADLERCWSKYCLALMELSRERLMDEVGDMDEELRRTRVEEETKEETDGKNEREEMRGKKEGNTVGTGDHNQDQADGATNLNGNDIGNKDKTKIDLKFNLEVTKYEELVTDQYLLIFSDAREVFLKAQSWLNSAKELYSLDDWCSDYVEIIQDQSKLFKVLAFFEPDFERQCKMHKRRIDMLSDVLKELNPQFYLLVCRQLMYELAETYSSMLDLKLAIIEASGDPPTQHAVKKVNQLIRQSLEKYNAYIDSLRDPKKQLPDKFAEDDVRPALIAKFCTGRLYSKLIDPDPVERLRNMSSSLECYKFIVDYCKRNPEAVEKVKSEHGLCVEMATLLPAKMERLRESTAEL</sequence>
<dbReference type="InterPro" id="IPR022083">
    <property type="entry name" value="KBP"/>
</dbReference>
<evidence type="ECO:0000256" key="4">
    <source>
        <dbReference type="ARBA" id="ARBA00022490"/>
    </source>
</evidence>
<evidence type="ECO:0000313" key="7">
    <source>
        <dbReference type="Proteomes" id="UP000085678"/>
    </source>
</evidence>
<dbReference type="Proteomes" id="UP000085678">
    <property type="component" value="Unplaced"/>
</dbReference>
<dbReference type="GO" id="GO:0021952">
    <property type="term" value="P:central nervous system projection neuron axonogenesis"/>
    <property type="evidence" value="ECO:0007669"/>
    <property type="project" value="TreeGrafter"/>
</dbReference>